<dbReference type="Proteomes" id="UP000515908">
    <property type="component" value="Chromosome 01"/>
</dbReference>
<protein>
    <submittedName>
        <fullName evidence="7">Exonuclease, putative</fullName>
    </submittedName>
</protein>
<keyword evidence="5" id="KW-1133">Transmembrane helix</keyword>
<keyword evidence="1" id="KW-0540">Nuclease</keyword>
<dbReference type="InterPro" id="IPR036397">
    <property type="entry name" value="RNaseH_sf"/>
</dbReference>
<dbReference type="Pfam" id="PF00929">
    <property type="entry name" value="RNase_T"/>
    <property type="match status" value="1"/>
</dbReference>
<feature type="domain" description="Exonuclease" evidence="6">
    <location>
        <begin position="69"/>
        <end position="255"/>
    </location>
</feature>
<keyword evidence="2" id="KW-0378">Hydrolase</keyword>
<evidence type="ECO:0000313" key="7">
    <source>
        <dbReference type="EMBL" id="CAD2213389.1"/>
    </source>
</evidence>
<dbReference type="PANTHER" id="PTHR23044">
    <property type="entry name" value="3'-5' EXONUCLEASE ERI1-RELATED"/>
    <property type="match status" value="1"/>
</dbReference>
<reference evidence="7 8" key="1">
    <citation type="submission" date="2020-08" db="EMBL/GenBank/DDBJ databases">
        <authorList>
            <person name="Newling K."/>
            <person name="Davey J."/>
            <person name="Forrester S."/>
        </authorList>
    </citation>
    <scope>NUCLEOTIDE SEQUENCE [LARGE SCALE GENOMIC DNA]</scope>
    <source>
        <strain evidence="8">Crithidia deanei Carvalho (ATCC PRA-265)</strain>
    </source>
</reference>
<evidence type="ECO:0000313" key="8">
    <source>
        <dbReference type="Proteomes" id="UP000515908"/>
    </source>
</evidence>
<feature type="compositionally biased region" description="Basic residues" evidence="4">
    <location>
        <begin position="26"/>
        <end position="39"/>
    </location>
</feature>
<keyword evidence="5" id="KW-0472">Membrane</keyword>
<dbReference type="GO" id="GO:0000175">
    <property type="term" value="F:3'-5'-RNA exonuclease activity"/>
    <property type="evidence" value="ECO:0007669"/>
    <property type="project" value="InterPro"/>
</dbReference>
<evidence type="ECO:0000256" key="3">
    <source>
        <dbReference type="ARBA" id="ARBA00022839"/>
    </source>
</evidence>
<feature type="compositionally biased region" description="Basic and acidic residues" evidence="4">
    <location>
        <begin position="15"/>
        <end position="25"/>
    </location>
</feature>
<accession>S9WF51</accession>
<evidence type="ECO:0000256" key="4">
    <source>
        <dbReference type="SAM" id="MobiDB-lite"/>
    </source>
</evidence>
<dbReference type="CDD" id="cd06133">
    <property type="entry name" value="ERI-1_3'hExo_like"/>
    <property type="match status" value="1"/>
</dbReference>
<keyword evidence="8" id="KW-1185">Reference proteome</keyword>
<dbReference type="InterPro" id="IPR012337">
    <property type="entry name" value="RNaseH-like_sf"/>
</dbReference>
<feature type="region of interest" description="Disordered" evidence="4">
    <location>
        <begin position="1"/>
        <end position="44"/>
    </location>
</feature>
<gene>
    <name evidence="7" type="ORF">ADEAN_000083000</name>
</gene>
<dbReference type="InterPro" id="IPR013520">
    <property type="entry name" value="Ribonucl_H"/>
</dbReference>
<evidence type="ECO:0000256" key="2">
    <source>
        <dbReference type="ARBA" id="ARBA00022801"/>
    </source>
</evidence>
<organism evidence="7 8">
    <name type="scientific">Angomonas deanei</name>
    <dbReference type="NCBI Taxonomy" id="59799"/>
    <lineage>
        <taxon>Eukaryota</taxon>
        <taxon>Discoba</taxon>
        <taxon>Euglenozoa</taxon>
        <taxon>Kinetoplastea</taxon>
        <taxon>Metakinetoplastina</taxon>
        <taxon>Trypanosomatida</taxon>
        <taxon>Trypanosomatidae</taxon>
        <taxon>Strigomonadinae</taxon>
        <taxon>Angomonas</taxon>
    </lineage>
</organism>
<keyword evidence="5" id="KW-0812">Transmembrane</keyword>
<dbReference type="OrthoDB" id="448399at2759"/>
<dbReference type="Gene3D" id="3.30.420.10">
    <property type="entry name" value="Ribonuclease H-like superfamily/Ribonuclease H"/>
    <property type="match status" value="1"/>
</dbReference>
<evidence type="ECO:0000259" key="6">
    <source>
        <dbReference type="SMART" id="SM00479"/>
    </source>
</evidence>
<dbReference type="PANTHER" id="PTHR23044:SF25">
    <property type="entry name" value="EXONUCLEASE DOMAIN-CONTAINING PROTEIN"/>
    <property type="match status" value="1"/>
</dbReference>
<dbReference type="InterPro" id="IPR047201">
    <property type="entry name" value="ERI-1_3'hExo-like"/>
</dbReference>
<keyword evidence="3 7" id="KW-0269">Exonuclease</keyword>
<name>S9WF51_9TRYP</name>
<sequence>MPSGHNSRSKAKKVAAKDRKADRYSHKNRSSGASHHRGGQHSSYLNPFAAKRMNQKGNIDPLDQQLFDYIIVVDVEATCDRDRDHYPNEVIELPAVLIDVRKGLVDRDRSFQTYIKPWRNPILTDFCKELTGITQEQVDNAPDISTAIQLFLDWYHKTIPKGAKCAFASDGPWDFKNFIHERHVLRDHVSFPSIFYEYMDIRTTFSRQFNQGTPIKLDAMLRRMQLRFEGRPHCGFDDAYNIARLCVAMMKQGCIFDFLCAIPLEDKFHYHLEGIPLYRREEGSGRLDRDVVDDIAKSCFGEDYFQFGEQHADDVQNYRNEFPHLFKNKNVVSLKRRAERRSRRDWVKWLSRVLPILCVVLLCLCVFVFQHKIRK</sequence>
<proteinExistence type="predicted"/>
<feature type="transmembrane region" description="Helical" evidence="5">
    <location>
        <begin position="349"/>
        <end position="369"/>
    </location>
</feature>
<dbReference type="AlphaFoldDB" id="S9WF51"/>
<dbReference type="VEuPathDB" id="TriTrypDB:ADEAN_000083000"/>
<evidence type="ECO:0000256" key="1">
    <source>
        <dbReference type="ARBA" id="ARBA00022722"/>
    </source>
</evidence>
<evidence type="ECO:0000256" key="5">
    <source>
        <dbReference type="SAM" id="Phobius"/>
    </source>
</evidence>
<dbReference type="SMART" id="SM00479">
    <property type="entry name" value="EXOIII"/>
    <property type="match status" value="1"/>
</dbReference>
<dbReference type="EMBL" id="LR877145">
    <property type="protein sequence ID" value="CAD2213389.1"/>
    <property type="molecule type" value="Genomic_DNA"/>
</dbReference>
<dbReference type="SUPFAM" id="SSF53098">
    <property type="entry name" value="Ribonuclease H-like"/>
    <property type="match status" value="1"/>
</dbReference>
<dbReference type="GO" id="GO:0003676">
    <property type="term" value="F:nucleic acid binding"/>
    <property type="evidence" value="ECO:0007669"/>
    <property type="project" value="InterPro"/>
</dbReference>
<dbReference type="InterPro" id="IPR051274">
    <property type="entry name" value="3-5_Exoribonuclease"/>
</dbReference>